<dbReference type="GO" id="GO:0004175">
    <property type="term" value="F:endopeptidase activity"/>
    <property type="evidence" value="ECO:0007669"/>
    <property type="project" value="UniProtKB-ARBA"/>
</dbReference>
<dbReference type="KEGG" id="mbak:MSBR3_0939"/>
<evidence type="ECO:0000313" key="3">
    <source>
        <dbReference type="EMBL" id="AKB81517.1"/>
    </source>
</evidence>
<feature type="transmembrane region" description="Helical" evidence="1">
    <location>
        <begin position="217"/>
        <end position="239"/>
    </location>
</feature>
<keyword evidence="3" id="KW-0645">Protease</keyword>
<feature type="transmembrane region" description="Helical" evidence="1">
    <location>
        <begin position="184"/>
        <end position="205"/>
    </location>
</feature>
<feature type="transmembrane region" description="Helical" evidence="1">
    <location>
        <begin position="110"/>
        <end position="130"/>
    </location>
</feature>
<keyword evidence="1" id="KW-0472">Membrane</keyword>
<dbReference type="Pfam" id="PF02517">
    <property type="entry name" value="Rce1-like"/>
    <property type="match status" value="1"/>
</dbReference>
<feature type="transmembrane region" description="Helical" evidence="1">
    <location>
        <begin position="41"/>
        <end position="58"/>
    </location>
</feature>
<dbReference type="GeneID" id="24788432"/>
<dbReference type="InterPro" id="IPR003675">
    <property type="entry name" value="Rce1/LyrA-like_dom"/>
</dbReference>
<evidence type="ECO:0000259" key="2">
    <source>
        <dbReference type="Pfam" id="PF02517"/>
    </source>
</evidence>
<dbReference type="Proteomes" id="UP000033066">
    <property type="component" value="Chromosome"/>
</dbReference>
<protein>
    <submittedName>
        <fullName evidence="3">CAAX amino terminal protease family</fullName>
    </submittedName>
</protein>
<dbReference type="InterPro" id="IPR042150">
    <property type="entry name" value="MmRce1-like"/>
</dbReference>
<dbReference type="PANTHER" id="PTHR35797:SF1">
    <property type="entry name" value="PROTEASE"/>
    <property type="match status" value="1"/>
</dbReference>
<proteinExistence type="predicted"/>
<keyword evidence="1" id="KW-1133">Transmembrane helix</keyword>
<feature type="domain" description="CAAX prenyl protease 2/Lysostaphin resistance protein A-like" evidence="2">
    <location>
        <begin position="121"/>
        <end position="225"/>
    </location>
</feature>
<accession>A0A0E3SKP1</accession>
<feature type="transmembrane region" description="Helical" evidence="1">
    <location>
        <begin position="9"/>
        <end position="26"/>
    </location>
</feature>
<reference evidence="3" key="1">
    <citation type="submission" date="2014-07" db="EMBL/GenBank/DDBJ databases">
        <title>Methanogenic archaea and the global carbon cycle.</title>
        <authorList>
            <person name="Henriksen J.R."/>
            <person name="Luke J."/>
            <person name="Reinhart S."/>
            <person name="Benedict M.N."/>
            <person name="Youngblut N.D."/>
            <person name="Metcalf M.E."/>
            <person name="Whitaker R.J."/>
            <person name="Metcalf W.W."/>
        </authorList>
    </citation>
    <scope>NUCLEOTIDE SEQUENCE [LARGE SCALE GENOMIC DNA]</scope>
    <source>
        <strain evidence="3">3</strain>
    </source>
</reference>
<dbReference type="RefSeq" id="WP_048106882.1">
    <property type="nucleotide sequence ID" value="NZ_CP009517.1"/>
</dbReference>
<evidence type="ECO:0000313" key="4">
    <source>
        <dbReference type="Proteomes" id="UP000033066"/>
    </source>
</evidence>
<dbReference type="GO" id="GO:0080120">
    <property type="term" value="P:CAAX-box protein maturation"/>
    <property type="evidence" value="ECO:0007669"/>
    <property type="project" value="UniProtKB-ARBA"/>
</dbReference>
<gene>
    <name evidence="3" type="ORF">MSBR3_0939</name>
</gene>
<feature type="transmembrane region" description="Helical" evidence="1">
    <location>
        <begin position="78"/>
        <end position="98"/>
    </location>
</feature>
<name>A0A0E3SKP1_METBA</name>
<keyword evidence="3" id="KW-0378">Hydrolase</keyword>
<dbReference type="AlphaFoldDB" id="A0A0E3SKP1"/>
<organism evidence="3 4">
    <name type="scientific">Methanosarcina barkeri 3</name>
    <dbReference type="NCBI Taxonomy" id="1434107"/>
    <lineage>
        <taxon>Archaea</taxon>
        <taxon>Methanobacteriati</taxon>
        <taxon>Methanobacteriota</taxon>
        <taxon>Stenosarchaea group</taxon>
        <taxon>Methanomicrobia</taxon>
        <taxon>Methanosarcinales</taxon>
        <taxon>Methanosarcinaceae</taxon>
        <taxon>Methanosarcina</taxon>
    </lineage>
</organism>
<feature type="transmembrane region" description="Helical" evidence="1">
    <location>
        <begin position="245"/>
        <end position="266"/>
    </location>
</feature>
<dbReference type="STRING" id="1434107.MSBR3_0939"/>
<feature type="transmembrane region" description="Helical" evidence="1">
    <location>
        <begin position="151"/>
        <end position="172"/>
    </location>
</feature>
<dbReference type="PANTHER" id="PTHR35797">
    <property type="entry name" value="PROTEASE-RELATED"/>
    <property type="match status" value="1"/>
</dbReference>
<dbReference type="OrthoDB" id="28575at2157"/>
<dbReference type="GO" id="GO:0006508">
    <property type="term" value="P:proteolysis"/>
    <property type="evidence" value="ECO:0007669"/>
    <property type="project" value="UniProtKB-KW"/>
</dbReference>
<dbReference type="PATRIC" id="fig|1434107.4.peg.1236"/>
<keyword evidence="1" id="KW-0812">Transmembrane</keyword>
<sequence>MNKKVIRNTIIFIVLVILSGWIGVLVDSTFPEQPNGDSPGMGIWLILPMLTAVAITIFSKSGWKDFGFKPNFKGNIKWYLIAFLIFPVITTIVLIIGATTRWIDLSAFDLRPFILLFSSTLLINFIIDIFDGTPLHGYLTSQLIKLNLSDWKIYLIVGSLWGIWHAPYYLVFLPEADIQAVLPVNRAIFFVISVATMVCWAVMFIELFRITKSIWPGVILHMVEDSLINPLIILGYVSIAAGKEILISPINGIITTALYLLIGLGIRAYRRQANQITFYESKEERSFPQ</sequence>
<dbReference type="HOGENOM" id="CLU_084131_0_0_2"/>
<evidence type="ECO:0000256" key="1">
    <source>
        <dbReference type="SAM" id="Phobius"/>
    </source>
</evidence>
<dbReference type="EMBL" id="CP009517">
    <property type="protein sequence ID" value="AKB81517.1"/>
    <property type="molecule type" value="Genomic_DNA"/>
</dbReference>
<keyword evidence="4" id="KW-1185">Reference proteome</keyword>